<proteinExistence type="predicted"/>
<name>A0A2M7GBK3_9BACT</name>
<accession>A0A2M7GBK3</accession>
<dbReference type="CDD" id="cd00093">
    <property type="entry name" value="HTH_XRE"/>
    <property type="match status" value="1"/>
</dbReference>
<evidence type="ECO:0000259" key="2">
    <source>
        <dbReference type="PROSITE" id="PS50943"/>
    </source>
</evidence>
<comment type="caution">
    <text evidence="3">The sequence shown here is derived from an EMBL/GenBank/DDBJ whole genome shotgun (WGS) entry which is preliminary data.</text>
</comment>
<dbReference type="GO" id="GO:0003677">
    <property type="term" value="F:DNA binding"/>
    <property type="evidence" value="ECO:0007669"/>
    <property type="project" value="InterPro"/>
</dbReference>
<keyword evidence="1" id="KW-0812">Transmembrane</keyword>
<dbReference type="Gene3D" id="1.10.260.40">
    <property type="entry name" value="lambda repressor-like DNA-binding domains"/>
    <property type="match status" value="1"/>
</dbReference>
<dbReference type="PROSITE" id="PS50943">
    <property type="entry name" value="HTH_CROC1"/>
    <property type="match status" value="1"/>
</dbReference>
<dbReference type="InterPro" id="IPR001387">
    <property type="entry name" value="Cro/C1-type_HTH"/>
</dbReference>
<feature type="transmembrane region" description="Helical" evidence="1">
    <location>
        <begin position="322"/>
        <end position="340"/>
    </location>
</feature>
<dbReference type="Pfam" id="PF01381">
    <property type="entry name" value="HTH_3"/>
    <property type="match status" value="1"/>
</dbReference>
<dbReference type="SUPFAM" id="SSF48452">
    <property type="entry name" value="TPR-like"/>
    <property type="match status" value="2"/>
</dbReference>
<dbReference type="InterPro" id="IPR011990">
    <property type="entry name" value="TPR-like_helical_dom_sf"/>
</dbReference>
<reference evidence="3 4" key="1">
    <citation type="submission" date="2017-09" db="EMBL/GenBank/DDBJ databases">
        <title>Depth-based differentiation of microbial function through sediment-hosted aquifers and enrichment of novel symbionts in the deep terrestrial subsurface.</title>
        <authorList>
            <person name="Probst A.J."/>
            <person name="Ladd B."/>
            <person name="Jarett J.K."/>
            <person name="Geller-Mcgrath D.E."/>
            <person name="Sieber C.M."/>
            <person name="Emerson J.B."/>
            <person name="Anantharaman K."/>
            <person name="Thomas B.C."/>
            <person name="Malmstrom R."/>
            <person name="Stieglmeier M."/>
            <person name="Klingl A."/>
            <person name="Woyke T."/>
            <person name="Ryan C.M."/>
            <person name="Banfield J.F."/>
        </authorList>
    </citation>
    <scope>NUCLEOTIDE SEQUENCE [LARGE SCALE GENOMIC DNA]</scope>
    <source>
        <strain evidence="3">CG17_big_fil_post_rev_8_21_14_2_50_48_46</strain>
    </source>
</reference>
<dbReference type="InterPro" id="IPR010982">
    <property type="entry name" value="Lambda_DNA-bd_dom_sf"/>
</dbReference>
<evidence type="ECO:0000313" key="3">
    <source>
        <dbReference type="EMBL" id="PIW19558.1"/>
    </source>
</evidence>
<evidence type="ECO:0000313" key="4">
    <source>
        <dbReference type="Proteomes" id="UP000231019"/>
    </source>
</evidence>
<dbReference type="AlphaFoldDB" id="A0A2M7GBK3"/>
<dbReference type="SUPFAM" id="SSF47413">
    <property type="entry name" value="lambda repressor-like DNA-binding domains"/>
    <property type="match status" value="1"/>
</dbReference>
<gene>
    <name evidence="3" type="ORF">COW36_01590</name>
</gene>
<keyword evidence="1" id="KW-1133">Transmembrane helix</keyword>
<organism evidence="3 4">
    <name type="scientific">bacterium (Candidatus Blackallbacteria) CG17_big_fil_post_rev_8_21_14_2_50_48_46</name>
    <dbReference type="NCBI Taxonomy" id="2014261"/>
    <lineage>
        <taxon>Bacteria</taxon>
        <taxon>Candidatus Blackallbacteria</taxon>
    </lineage>
</organism>
<protein>
    <recommendedName>
        <fullName evidence="2">HTH cro/C1-type domain-containing protein</fullName>
    </recommendedName>
</protein>
<dbReference type="SMART" id="SM00530">
    <property type="entry name" value="HTH_XRE"/>
    <property type="match status" value="1"/>
</dbReference>
<dbReference type="Gene3D" id="1.25.40.10">
    <property type="entry name" value="Tetratricopeptide repeat domain"/>
    <property type="match status" value="2"/>
</dbReference>
<sequence>MDVIQSPFSRRLSALRKEKGLNMENLAKSIAVSKSYISLLEAGERQPSREVVLKLAEILFPEGNHNGRDELLILAGFAPLNSDAVAAYRDAISTYEQSLSQAPQNFKTYLRLVIALIKAGRTQQAQERIQQGLQLFQEGVQLQALLSSLELSRGNYQGALLNQETALRSYEMHPAPETLDIQPADLHFNLGAVYFLRGYAALARFLEAGQAQERSDALADFARAAEKFKLGLELAPDDVFMRDEQARLCFNQAFLMPPAEAEPYWEQTIQNFKRVLTSPHKQELGQQTLMESGAFLAHAYTKSGRFEEAELTLGLLDSFNPGYWLVYYIQACFFSLYYAVKKDKNLLDRGLEALKKAFSCDSGSAQARQEALHDPDLHPLRAARSREFARILNQGDA</sequence>
<evidence type="ECO:0000256" key="1">
    <source>
        <dbReference type="SAM" id="Phobius"/>
    </source>
</evidence>
<dbReference type="EMBL" id="PFFQ01000004">
    <property type="protein sequence ID" value="PIW19558.1"/>
    <property type="molecule type" value="Genomic_DNA"/>
</dbReference>
<keyword evidence="1" id="KW-0472">Membrane</keyword>
<feature type="domain" description="HTH cro/C1-type" evidence="2">
    <location>
        <begin position="12"/>
        <end position="59"/>
    </location>
</feature>
<dbReference type="Pfam" id="PF14559">
    <property type="entry name" value="TPR_19"/>
    <property type="match status" value="1"/>
</dbReference>
<dbReference type="Proteomes" id="UP000231019">
    <property type="component" value="Unassembled WGS sequence"/>
</dbReference>